<dbReference type="InterPro" id="IPR003763">
    <property type="entry name" value="CDP-diacylglyc_Pase"/>
</dbReference>
<evidence type="ECO:0000256" key="17">
    <source>
        <dbReference type="ARBA" id="ARBA00032888"/>
    </source>
</evidence>
<keyword evidence="9" id="KW-0444">Lipid biosynthesis</keyword>
<proteinExistence type="inferred from homology"/>
<keyword evidence="15" id="KW-0594">Phospholipid biosynthesis</keyword>
<evidence type="ECO:0000256" key="5">
    <source>
        <dbReference type="ARBA" id="ARBA00006435"/>
    </source>
</evidence>
<dbReference type="Gene3D" id="3.30.428.30">
    <property type="entry name" value="HIT family - CDH-like"/>
    <property type="match status" value="1"/>
</dbReference>
<evidence type="ECO:0000256" key="10">
    <source>
        <dbReference type="ARBA" id="ARBA00022692"/>
    </source>
</evidence>
<keyword evidence="21" id="KW-1185">Reference proteome</keyword>
<comment type="catalytic activity">
    <reaction evidence="1">
        <text>a CDP-1,2-diacyl-sn-glycerol + H2O = a 1,2-diacyl-sn-glycero-3-phosphate + CMP + 2 H(+)</text>
        <dbReference type="Rhea" id="RHEA:15221"/>
        <dbReference type="ChEBI" id="CHEBI:15377"/>
        <dbReference type="ChEBI" id="CHEBI:15378"/>
        <dbReference type="ChEBI" id="CHEBI:58332"/>
        <dbReference type="ChEBI" id="CHEBI:58608"/>
        <dbReference type="ChEBI" id="CHEBI:60377"/>
        <dbReference type="EC" id="3.6.1.26"/>
    </reaction>
</comment>
<dbReference type="AlphaFoldDB" id="D4GDZ2"/>
<evidence type="ECO:0000256" key="14">
    <source>
        <dbReference type="ARBA" id="ARBA00023136"/>
    </source>
</evidence>
<comment type="similarity">
    <text evidence="5">Belongs to the Cdh family.</text>
</comment>
<dbReference type="GO" id="GO:0008715">
    <property type="term" value="F:CDP-diacylglycerol diphosphatase activity"/>
    <property type="evidence" value="ECO:0007669"/>
    <property type="project" value="UniProtKB-EC"/>
</dbReference>
<keyword evidence="16" id="KW-1208">Phospholipid metabolism</keyword>
<dbReference type="KEGG" id="pam:PANA_3867"/>
<dbReference type="STRING" id="706191.PANA_3867"/>
<dbReference type="Proteomes" id="UP000001702">
    <property type="component" value="Chromosome"/>
</dbReference>
<evidence type="ECO:0000313" key="21">
    <source>
        <dbReference type="Proteomes" id="UP000001702"/>
    </source>
</evidence>
<evidence type="ECO:0000256" key="8">
    <source>
        <dbReference type="ARBA" id="ARBA00022475"/>
    </source>
</evidence>
<keyword evidence="14 19" id="KW-0472">Membrane</keyword>
<evidence type="ECO:0000256" key="6">
    <source>
        <dbReference type="ARBA" id="ARBA00012375"/>
    </source>
</evidence>
<dbReference type="InterPro" id="IPR036265">
    <property type="entry name" value="HIT-like_sf"/>
</dbReference>
<gene>
    <name evidence="20" type="primary">cdh</name>
    <name evidence="20" type="ordered locus">PANA_3867</name>
</gene>
<name>D4GDZ2_PANAM</name>
<dbReference type="EMBL" id="CP001875">
    <property type="protein sequence ID" value="ADD79034.1"/>
    <property type="molecule type" value="Genomic_DNA"/>
</dbReference>
<evidence type="ECO:0000313" key="20">
    <source>
        <dbReference type="EMBL" id="ADD79034.1"/>
    </source>
</evidence>
<comment type="subcellular location">
    <subcellularLocation>
        <location evidence="2">Cell membrane</location>
        <topology evidence="2">Single-pass membrane protein</topology>
    </subcellularLocation>
</comment>
<keyword evidence="8" id="KW-1003">Cell membrane</keyword>
<evidence type="ECO:0000256" key="2">
    <source>
        <dbReference type="ARBA" id="ARBA00004162"/>
    </source>
</evidence>
<dbReference type="PIRSF" id="PIRSF001273">
    <property type="entry name" value="CDH"/>
    <property type="match status" value="1"/>
</dbReference>
<evidence type="ECO:0000256" key="7">
    <source>
        <dbReference type="ARBA" id="ARBA00019608"/>
    </source>
</evidence>
<keyword evidence="10 19" id="KW-0812">Transmembrane</keyword>
<dbReference type="Pfam" id="PF02611">
    <property type="entry name" value="CDH"/>
    <property type="match status" value="1"/>
</dbReference>
<evidence type="ECO:0000256" key="12">
    <source>
        <dbReference type="ARBA" id="ARBA00022989"/>
    </source>
</evidence>
<dbReference type="EC" id="3.6.1.26" evidence="6"/>
<evidence type="ECO:0000256" key="9">
    <source>
        <dbReference type="ARBA" id="ARBA00022516"/>
    </source>
</evidence>
<comment type="pathway">
    <text evidence="4">Lipid metabolism.</text>
</comment>
<dbReference type="HOGENOM" id="CLU_077117_0_0_6"/>
<evidence type="ECO:0000256" key="15">
    <source>
        <dbReference type="ARBA" id="ARBA00023209"/>
    </source>
</evidence>
<feature type="transmembrane region" description="Helical" evidence="19">
    <location>
        <begin position="28"/>
        <end position="50"/>
    </location>
</feature>
<reference evidence="20 21" key="1">
    <citation type="journal article" date="2010" name="J. Bacteriol.">
        <title>Genome sequence of Pantoea ananatis LMG20103, the causative agent of Eucalyptus blight and dieback.</title>
        <authorList>
            <person name="De Maayer P."/>
            <person name="Chan W.Y."/>
            <person name="Venter S.N."/>
            <person name="Toth I.K."/>
            <person name="Birch P.R."/>
            <person name="Joubert F."/>
            <person name="Coutinho T.A."/>
        </authorList>
    </citation>
    <scope>NUCLEOTIDE SEQUENCE [LARGE SCALE GENOMIC DNA]</scope>
    <source>
        <strain evidence="20 21">LMG 20103</strain>
    </source>
</reference>
<dbReference type="eggNOG" id="COG2134">
    <property type="taxonomic scope" value="Bacteria"/>
</dbReference>
<evidence type="ECO:0000256" key="18">
    <source>
        <dbReference type="ARBA" id="ARBA00032892"/>
    </source>
</evidence>
<evidence type="ECO:0000256" key="3">
    <source>
        <dbReference type="ARBA" id="ARBA00004927"/>
    </source>
</evidence>
<accession>D4GDZ2</accession>
<comment type="pathway">
    <text evidence="3">Phospholipid metabolism; CDP-diacylglycerol degradation; phosphatidate from CDP-diacylglycerol: step 1/1.</text>
</comment>
<protein>
    <recommendedName>
        <fullName evidence="7">CDP-diacylglycerol pyrophosphatase</fullName>
        <ecNumber evidence="6">3.6.1.26</ecNumber>
    </recommendedName>
    <alternativeName>
        <fullName evidence="17">CDP-diacylglycerol phosphatidylhydrolase</fullName>
    </alternativeName>
    <alternativeName>
        <fullName evidence="18">CDP-diglyceride hydrolase</fullName>
    </alternativeName>
</protein>
<evidence type="ECO:0000256" key="11">
    <source>
        <dbReference type="ARBA" id="ARBA00022801"/>
    </source>
</evidence>
<dbReference type="GO" id="GO:0005886">
    <property type="term" value="C:plasma membrane"/>
    <property type="evidence" value="ECO:0007669"/>
    <property type="project" value="UniProtKB-SubCell"/>
</dbReference>
<dbReference type="NCBIfam" id="NF003986">
    <property type="entry name" value="PRK05471.1-5"/>
    <property type="match status" value="1"/>
</dbReference>
<evidence type="ECO:0000256" key="16">
    <source>
        <dbReference type="ARBA" id="ARBA00023264"/>
    </source>
</evidence>
<dbReference type="GO" id="GO:0008654">
    <property type="term" value="P:phospholipid biosynthetic process"/>
    <property type="evidence" value="ECO:0007669"/>
    <property type="project" value="UniProtKB-KW"/>
</dbReference>
<keyword evidence="11" id="KW-0378">Hydrolase</keyword>
<dbReference type="GO" id="GO:0046342">
    <property type="term" value="P:CDP-diacylglycerol catabolic process"/>
    <property type="evidence" value="ECO:0007669"/>
    <property type="project" value="UniProtKB-UniPathway"/>
</dbReference>
<evidence type="ECO:0000256" key="19">
    <source>
        <dbReference type="SAM" id="Phobius"/>
    </source>
</evidence>
<dbReference type="UniPathway" id="UPA00609">
    <property type="reaction ID" value="UER00664"/>
</dbReference>
<keyword evidence="12 19" id="KW-1133">Transmembrane helix</keyword>
<evidence type="ECO:0000256" key="1">
    <source>
        <dbReference type="ARBA" id="ARBA00001007"/>
    </source>
</evidence>
<organism evidence="20 21">
    <name type="scientific">Pantoea ananatis (strain LMG 20103)</name>
    <dbReference type="NCBI Taxonomy" id="706191"/>
    <lineage>
        <taxon>Bacteria</taxon>
        <taxon>Pseudomonadati</taxon>
        <taxon>Pseudomonadota</taxon>
        <taxon>Gammaproteobacteria</taxon>
        <taxon>Enterobacterales</taxon>
        <taxon>Erwiniaceae</taxon>
        <taxon>Pantoea</taxon>
    </lineage>
</organism>
<dbReference type="SUPFAM" id="SSF54197">
    <property type="entry name" value="HIT-like"/>
    <property type="match status" value="1"/>
</dbReference>
<keyword evidence="13" id="KW-0443">Lipid metabolism</keyword>
<evidence type="ECO:0000256" key="4">
    <source>
        <dbReference type="ARBA" id="ARBA00005189"/>
    </source>
</evidence>
<sequence length="278" mass="30930">MRDIPALSGEDADWFSMERVTMQANRRAFIIIAFLLVLVVAGMGIASLHVKGNADALWQIVSEKCVPNQQNNGQPAPCLRVDLQQRYTLLKDRNGPLQYLLIPVDKITGIESPRLLSTATPNFFSFAWHDRGVVAQKFGSPIKDTVLSLAINSEYGRTQNQLHIHISCLRPDVRQQLDGLAPTLNAQWKDVTFLNHHYIVRVLSQAELDQQSVFIRLASEVPDAKNAMGKYGMALASLPDGRLVLMAVARNWLLLNKGSAEEVQDHDCALLQPIKKAA</sequence>
<evidence type="ECO:0000256" key="13">
    <source>
        <dbReference type="ARBA" id="ARBA00023098"/>
    </source>
</evidence>